<dbReference type="InterPro" id="IPR041616">
    <property type="entry name" value="PheRS_beta_core"/>
</dbReference>
<evidence type="ECO:0000256" key="6">
    <source>
        <dbReference type="ARBA" id="ARBA00022598"/>
    </source>
</evidence>
<dbReference type="FunFam" id="3.50.40.10:FF:000001">
    <property type="entry name" value="Phenylalanine--tRNA ligase beta subunit"/>
    <property type="match status" value="1"/>
</dbReference>
<keyword evidence="11 16" id="KW-0694">RNA-binding</keyword>
<dbReference type="NCBIfam" id="TIGR00472">
    <property type="entry name" value="pheT_bact"/>
    <property type="match status" value="1"/>
</dbReference>
<dbReference type="HAMAP" id="MF_00283">
    <property type="entry name" value="Phe_tRNA_synth_beta1"/>
    <property type="match status" value="1"/>
</dbReference>
<dbReference type="InterPro" id="IPR004532">
    <property type="entry name" value="Phe-tRNA-ligase_IIc_bsu_bact"/>
</dbReference>
<evidence type="ECO:0000256" key="11">
    <source>
        <dbReference type="ARBA" id="ARBA00022884"/>
    </source>
</evidence>
<dbReference type="Gene3D" id="3.30.930.10">
    <property type="entry name" value="Bira Bifunctional Protein, Domain 2"/>
    <property type="match status" value="1"/>
</dbReference>
<dbReference type="InterPro" id="IPR009061">
    <property type="entry name" value="DNA-bd_dom_put_sf"/>
</dbReference>
<evidence type="ECO:0000256" key="2">
    <source>
        <dbReference type="ARBA" id="ARBA00008653"/>
    </source>
</evidence>
<name>A0A5S9PQ01_9GAMM</name>
<dbReference type="FunFam" id="3.30.930.10:FF:000022">
    <property type="entry name" value="Phenylalanine--tRNA ligase beta subunit"/>
    <property type="match status" value="1"/>
</dbReference>
<evidence type="ECO:0000313" key="20">
    <source>
        <dbReference type="EMBL" id="CAA0106040.1"/>
    </source>
</evidence>
<dbReference type="GO" id="GO:0000049">
    <property type="term" value="F:tRNA binding"/>
    <property type="evidence" value="ECO:0007669"/>
    <property type="project" value="UniProtKB-UniRule"/>
</dbReference>
<comment type="similarity">
    <text evidence="2 15">Belongs to the phenylalanyl-tRNA synthetase beta subunit family. Type 1 subfamily.</text>
</comment>
<dbReference type="Gene3D" id="3.30.56.10">
    <property type="match status" value="2"/>
</dbReference>
<dbReference type="InterPro" id="IPR045060">
    <property type="entry name" value="Phe-tRNA-ligase_IIc_bsu"/>
</dbReference>
<dbReference type="SMART" id="SM00896">
    <property type="entry name" value="FDX-ACB"/>
    <property type="match status" value="1"/>
</dbReference>
<comment type="subcellular location">
    <subcellularLocation>
        <location evidence="1 15">Cytoplasm</location>
    </subcellularLocation>
</comment>
<feature type="domain" description="TRNA-binding" evidence="17">
    <location>
        <begin position="39"/>
        <end position="148"/>
    </location>
</feature>
<dbReference type="InterPro" id="IPR036690">
    <property type="entry name" value="Fdx_antiC-bd_sf"/>
</dbReference>
<dbReference type="NCBIfam" id="NF045760">
    <property type="entry name" value="YtpR"/>
    <property type="match status" value="1"/>
</dbReference>
<dbReference type="Pfam" id="PF01588">
    <property type="entry name" value="tRNA_bind"/>
    <property type="match status" value="1"/>
</dbReference>
<dbReference type="Gene3D" id="3.50.40.10">
    <property type="entry name" value="Phenylalanyl-trna Synthetase, Chain B, domain 3"/>
    <property type="match status" value="1"/>
</dbReference>
<dbReference type="GO" id="GO:0006432">
    <property type="term" value="P:phenylalanyl-tRNA aminoacylation"/>
    <property type="evidence" value="ECO:0007669"/>
    <property type="project" value="UniProtKB-UniRule"/>
</dbReference>
<evidence type="ECO:0000256" key="5">
    <source>
        <dbReference type="ARBA" id="ARBA00022555"/>
    </source>
</evidence>
<keyword evidence="13 15" id="KW-0030">Aminoacyl-tRNA synthetase</keyword>
<dbReference type="SMART" id="SM00874">
    <property type="entry name" value="B5"/>
    <property type="match status" value="1"/>
</dbReference>
<keyword evidence="7 15" id="KW-0479">Metal-binding</keyword>
<protein>
    <recommendedName>
        <fullName evidence="15">Phenylalanine--tRNA ligase beta subunit</fullName>
        <ecNumber evidence="15">6.1.1.20</ecNumber>
    </recommendedName>
    <alternativeName>
        <fullName evidence="15">Phenylalanyl-tRNA synthetase beta subunit</fullName>
        <shortName evidence="15">PheRS</shortName>
    </alternativeName>
</protein>
<keyword evidence="9 15" id="KW-0067">ATP-binding</keyword>
<dbReference type="GO" id="GO:0000287">
    <property type="term" value="F:magnesium ion binding"/>
    <property type="evidence" value="ECO:0007669"/>
    <property type="project" value="UniProtKB-UniRule"/>
</dbReference>
<dbReference type="InterPro" id="IPR033714">
    <property type="entry name" value="tRNA_bind_bactPheRS"/>
</dbReference>
<dbReference type="InterPro" id="IPR005147">
    <property type="entry name" value="tRNA_synthase_B5-dom"/>
</dbReference>
<evidence type="ECO:0000256" key="7">
    <source>
        <dbReference type="ARBA" id="ARBA00022723"/>
    </source>
</evidence>
<feature type="binding site" evidence="15">
    <location>
        <position position="453"/>
    </location>
    <ligand>
        <name>Mg(2+)</name>
        <dbReference type="ChEBI" id="CHEBI:18420"/>
        <note>shared with alpha subunit</note>
    </ligand>
</feature>
<dbReference type="InterPro" id="IPR012340">
    <property type="entry name" value="NA-bd_OB-fold"/>
</dbReference>
<evidence type="ECO:0000256" key="13">
    <source>
        <dbReference type="ARBA" id="ARBA00023146"/>
    </source>
</evidence>
<dbReference type="Gene3D" id="3.30.70.380">
    <property type="entry name" value="Ferrodoxin-fold anticodon-binding domain"/>
    <property type="match status" value="1"/>
</dbReference>
<feature type="domain" description="B5" evidence="19">
    <location>
        <begin position="400"/>
        <end position="475"/>
    </location>
</feature>
<dbReference type="EMBL" id="CACSIO010000012">
    <property type="protein sequence ID" value="CAA0106040.1"/>
    <property type="molecule type" value="Genomic_DNA"/>
</dbReference>
<feature type="domain" description="FDX-ACB" evidence="18">
    <location>
        <begin position="695"/>
        <end position="788"/>
    </location>
</feature>
<dbReference type="OrthoDB" id="9805455at2"/>
<dbReference type="InterPro" id="IPR005121">
    <property type="entry name" value="Fdx_antiC-bd"/>
</dbReference>
<proteinExistence type="inferred from homology"/>
<dbReference type="CDD" id="cd02796">
    <property type="entry name" value="tRNA_bind_bactPheRS"/>
    <property type="match status" value="1"/>
</dbReference>
<keyword evidence="12 15" id="KW-0648">Protein biosynthesis</keyword>
<dbReference type="SMART" id="SM00873">
    <property type="entry name" value="B3_4"/>
    <property type="match status" value="1"/>
</dbReference>
<dbReference type="EC" id="6.1.1.20" evidence="15"/>
<dbReference type="GO" id="GO:0009328">
    <property type="term" value="C:phenylalanine-tRNA ligase complex"/>
    <property type="evidence" value="ECO:0007669"/>
    <property type="project" value="TreeGrafter"/>
</dbReference>
<keyword evidence="6 15" id="KW-0436">Ligase</keyword>
<dbReference type="Pfam" id="PF03147">
    <property type="entry name" value="FDX-ACB"/>
    <property type="match status" value="1"/>
</dbReference>
<keyword evidence="5 16" id="KW-0820">tRNA-binding</keyword>
<feature type="binding site" evidence="15">
    <location>
        <position position="463"/>
    </location>
    <ligand>
        <name>Mg(2+)</name>
        <dbReference type="ChEBI" id="CHEBI:18420"/>
        <note>shared with alpha subunit</note>
    </ligand>
</feature>
<feature type="binding site" evidence="15">
    <location>
        <position position="462"/>
    </location>
    <ligand>
        <name>Mg(2+)</name>
        <dbReference type="ChEBI" id="CHEBI:18420"/>
        <note>shared with alpha subunit</note>
    </ligand>
</feature>
<dbReference type="SUPFAM" id="SSF50249">
    <property type="entry name" value="Nucleic acid-binding proteins"/>
    <property type="match status" value="1"/>
</dbReference>
<comment type="subunit">
    <text evidence="3 15">Tetramer of two alpha and two beta subunits.</text>
</comment>
<dbReference type="CDD" id="cd00769">
    <property type="entry name" value="PheRS_beta_core"/>
    <property type="match status" value="1"/>
</dbReference>
<evidence type="ECO:0000313" key="21">
    <source>
        <dbReference type="Proteomes" id="UP000441399"/>
    </source>
</evidence>
<evidence type="ECO:0000256" key="14">
    <source>
        <dbReference type="ARBA" id="ARBA00049255"/>
    </source>
</evidence>
<dbReference type="GO" id="GO:0004826">
    <property type="term" value="F:phenylalanine-tRNA ligase activity"/>
    <property type="evidence" value="ECO:0007669"/>
    <property type="project" value="UniProtKB-UniRule"/>
</dbReference>
<gene>
    <name evidence="15 20" type="primary">pheT</name>
    <name evidence="20" type="ORF">OPDIPICF_01017</name>
</gene>
<evidence type="ECO:0000256" key="10">
    <source>
        <dbReference type="ARBA" id="ARBA00022842"/>
    </source>
</evidence>
<feature type="binding site" evidence="15">
    <location>
        <position position="459"/>
    </location>
    <ligand>
        <name>Mg(2+)</name>
        <dbReference type="ChEBI" id="CHEBI:18420"/>
        <note>shared with alpha subunit</note>
    </ligand>
</feature>
<dbReference type="Proteomes" id="UP000441399">
    <property type="component" value="Unassembled WGS sequence"/>
</dbReference>
<evidence type="ECO:0000256" key="12">
    <source>
        <dbReference type="ARBA" id="ARBA00022917"/>
    </source>
</evidence>
<keyword evidence="21" id="KW-1185">Reference proteome</keyword>
<evidence type="ECO:0000256" key="9">
    <source>
        <dbReference type="ARBA" id="ARBA00022840"/>
    </source>
</evidence>
<evidence type="ECO:0000256" key="1">
    <source>
        <dbReference type="ARBA" id="ARBA00004496"/>
    </source>
</evidence>
<keyword evidence="10 15" id="KW-0460">Magnesium</keyword>
<accession>A0A5S9PQ01</accession>
<dbReference type="PROSITE" id="PS50886">
    <property type="entry name" value="TRBD"/>
    <property type="match status" value="1"/>
</dbReference>
<evidence type="ECO:0000259" key="19">
    <source>
        <dbReference type="PROSITE" id="PS51483"/>
    </source>
</evidence>
<dbReference type="SUPFAM" id="SSF56037">
    <property type="entry name" value="PheT/TilS domain"/>
    <property type="match status" value="1"/>
</dbReference>
<dbReference type="AlphaFoldDB" id="A0A5S9PQ01"/>
<dbReference type="Pfam" id="PF03483">
    <property type="entry name" value="B3_4"/>
    <property type="match status" value="1"/>
</dbReference>
<dbReference type="InterPro" id="IPR002547">
    <property type="entry name" value="tRNA-bd_dom"/>
</dbReference>
<dbReference type="InterPro" id="IPR045864">
    <property type="entry name" value="aa-tRNA-synth_II/BPL/LPL"/>
</dbReference>
<dbReference type="PROSITE" id="PS51483">
    <property type="entry name" value="B5"/>
    <property type="match status" value="1"/>
</dbReference>
<dbReference type="FunFam" id="3.30.56.10:FF:000002">
    <property type="entry name" value="Phenylalanine--tRNA ligase beta subunit"/>
    <property type="match status" value="1"/>
</dbReference>
<keyword evidence="4 15" id="KW-0963">Cytoplasm</keyword>
<dbReference type="PROSITE" id="PS51447">
    <property type="entry name" value="FDX_ACB"/>
    <property type="match status" value="1"/>
</dbReference>
<evidence type="ECO:0000259" key="17">
    <source>
        <dbReference type="PROSITE" id="PS50886"/>
    </source>
</evidence>
<dbReference type="PANTHER" id="PTHR10947:SF0">
    <property type="entry name" value="PHENYLALANINE--TRNA LIGASE BETA SUBUNIT"/>
    <property type="match status" value="1"/>
</dbReference>
<keyword evidence="8 15" id="KW-0547">Nucleotide-binding</keyword>
<evidence type="ECO:0000256" key="3">
    <source>
        <dbReference type="ARBA" id="ARBA00011209"/>
    </source>
</evidence>
<dbReference type="Pfam" id="PF03484">
    <property type="entry name" value="B5"/>
    <property type="match status" value="1"/>
</dbReference>
<comment type="catalytic activity">
    <reaction evidence="14 15">
        <text>tRNA(Phe) + L-phenylalanine + ATP = L-phenylalanyl-tRNA(Phe) + AMP + diphosphate + H(+)</text>
        <dbReference type="Rhea" id="RHEA:19413"/>
        <dbReference type="Rhea" id="RHEA-COMP:9668"/>
        <dbReference type="Rhea" id="RHEA-COMP:9699"/>
        <dbReference type="ChEBI" id="CHEBI:15378"/>
        <dbReference type="ChEBI" id="CHEBI:30616"/>
        <dbReference type="ChEBI" id="CHEBI:33019"/>
        <dbReference type="ChEBI" id="CHEBI:58095"/>
        <dbReference type="ChEBI" id="CHEBI:78442"/>
        <dbReference type="ChEBI" id="CHEBI:78531"/>
        <dbReference type="ChEBI" id="CHEBI:456215"/>
        <dbReference type="EC" id="6.1.1.20"/>
    </reaction>
</comment>
<evidence type="ECO:0000256" key="8">
    <source>
        <dbReference type="ARBA" id="ARBA00022741"/>
    </source>
</evidence>
<dbReference type="InterPro" id="IPR020825">
    <property type="entry name" value="Phe-tRNA_synthase-like_B3/B4"/>
</dbReference>
<evidence type="ECO:0000259" key="18">
    <source>
        <dbReference type="PROSITE" id="PS51447"/>
    </source>
</evidence>
<dbReference type="FunFam" id="2.40.50.140:FF:000045">
    <property type="entry name" value="Phenylalanine--tRNA ligase beta subunit"/>
    <property type="match status" value="1"/>
</dbReference>
<dbReference type="FunFam" id="3.30.70.380:FF:000001">
    <property type="entry name" value="Phenylalanine--tRNA ligase beta subunit"/>
    <property type="match status" value="1"/>
</dbReference>
<dbReference type="SUPFAM" id="SSF46955">
    <property type="entry name" value="Putative DNA-binding domain"/>
    <property type="match status" value="1"/>
</dbReference>
<evidence type="ECO:0000256" key="4">
    <source>
        <dbReference type="ARBA" id="ARBA00022490"/>
    </source>
</evidence>
<sequence length="789" mass="85491">MKFSEQWLREWVNPSLTTDELVAQITMAGLEVDAVERAAGEFSGVVVAEIVAIEPHPDADKLRVCQVACGEDEPVQVVCGAANAALGLKAPFAKVGAILPGDFKIKKAKLRGMPSFGMLCGASELGMEDEIDGLMELLPDAPVGEDVREYLGLNDALIDVDLTPNRGDCLSILGLARDVGVLNSVDLTPPAIDSVPAQNDAVFPVEINALEDCPRYVGRVIKGVDVSATTPLWMVEKLRRSGIRSIDPVVDVTNYVLLELGQPMHAFDLSALNEKIVVRKANEQETLTLLDGQEIKLKPDALVIADADKALALAGIMGGEGSGVASSTQDILLESAFFAPEKIAGRARSYGLHTDSSHRFERGVDATQQVRAIERATALLISIAGGEPGPVNEVTDGAADTLRNVSLKRARLDQVLGLAIDGEQIVDILTRLGMDVTVSAEGWDCVVPSYRFDISIAADLVEEIARIYGYNNLPTRKLTVPVDFKPRQEKRASVMRVKHELMAQGYQEAITYSFVDPKIQQLFDDEVPVPVANPISADMAVMRTSLIPGLVTAMQHNLNRQQPRVRLFETGLQFHQEGDEVVQQQYIAGLIYGPRQVESWANDTGVVDFFDIKGDVEGMLAAARKFDVRFERATRKALHPGQSAVLMAGEKTLGVIGALHPEVTKNLGVSGSVYVFELSLTELLEGSVPAFEPLSKFPQVRRDIAVVVDNTAEANSIVDIVRQNAGDCLQDCLIFDEYAGKGIEDGKKSLAIGMIFQHTERSLNEDDIQGPVDAVVAALEKELQASLRN</sequence>
<dbReference type="Gene3D" id="2.40.50.140">
    <property type="entry name" value="Nucleic acid-binding proteins"/>
    <property type="match status" value="1"/>
</dbReference>
<dbReference type="GO" id="GO:0005524">
    <property type="term" value="F:ATP binding"/>
    <property type="evidence" value="ECO:0007669"/>
    <property type="project" value="UniProtKB-UniRule"/>
</dbReference>
<dbReference type="PANTHER" id="PTHR10947">
    <property type="entry name" value="PHENYLALANYL-TRNA SYNTHETASE BETA CHAIN AND LEUCINE-RICH REPEAT-CONTAINING PROTEIN 47"/>
    <property type="match status" value="1"/>
</dbReference>
<comment type="cofactor">
    <cofactor evidence="15">
        <name>Mg(2+)</name>
        <dbReference type="ChEBI" id="CHEBI:18420"/>
    </cofactor>
    <text evidence="15">Binds 2 magnesium ions per tetramer.</text>
</comment>
<dbReference type="SUPFAM" id="SSF55681">
    <property type="entry name" value="Class II aaRS and biotin synthetases"/>
    <property type="match status" value="1"/>
</dbReference>
<reference evidence="20 21" key="1">
    <citation type="submission" date="2019-11" db="EMBL/GenBank/DDBJ databases">
        <authorList>
            <person name="Holert J."/>
        </authorList>
    </citation>
    <scope>NUCLEOTIDE SEQUENCE [LARGE SCALE GENOMIC DNA]</scope>
    <source>
        <strain evidence="20">SB11_3</strain>
    </source>
</reference>
<evidence type="ECO:0000256" key="15">
    <source>
        <dbReference type="HAMAP-Rule" id="MF_00283"/>
    </source>
</evidence>
<evidence type="ECO:0000256" key="16">
    <source>
        <dbReference type="PROSITE-ProRule" id="PRU00209"/>
    </source>
</evidence>
<dbReference type="SUPFAM" id="SSF54991">
    <property type="entry name" value="Anticodon-binding domain of PheRS"/>
    <property type="match status" value="1"/>
</dbReference>
<organism evidence="20 21">
    <name type="scientific">BD1-7 clade bacterium</name>
    <dbReference type="NCBI Taxonomy" id="2029982"/>
    <lineage>
        <taxon>Bacteria</taxon>
        <taxon>Pseudomonadati</taxon>
        <taxon>Pseudomonadota</taxon>
        <taxon>Gammaproteobacteria</taxon>
        <taxon>Cellvibrionales</taxon>
        <taxon>Spongiibacteraceae</taxon>
        <taxon>BD1-7 clade</taxon>
    </lineage>
</organism>
<dbReference type="Pfam" id="PF17759">
    <property type="entry name" value="tRNA_synthFbeta"/>
    <property type="match status" value="1"/>
</dbReference>
<dbReference type="InterPro" id="IPR005146">
    <property type="entry name" value="B3/B4_tRNA-bd"/>
</dbReference>